<evidence type="ECO:0000313" key="7">
    <source>
        <dbReference type="EMBL" id="USV03294.1"/>
    </source>
</evidence>
<dbReference type="InterPro" id="IPR010583">
    <property type="entry name" value="MipA"/>
</dbReference>
<evidence type="ECO:0000256" key="5">
    <source>
        <dbReference type="ARBA" id="ARBA00023237"/>
    </source>
</evidence>
<keyword evidence="5" id="KW-0998">Cell outer membrane</keyword>
<dbReference type="PANTHER" id="PTHR38776">
    <property type="entry name" value="MLTA-INTERACTING PROTEIN-RELATED"/>
    <property type="match status" value="1"/>
</dbReference>
<dbReference type="EMBL" id="CP074347">
    <property type="protein sequence ID" value="USV03294.1"/>
    <property type="molecule type" value="Genomic_DNA"/>
</dbReference>
<organism evidence="7 8">
    <name type="scientific">Serratia entomophila</name>
    <dbReference type="NCBI Taxonomy" id="42906"/>
    <lineage>
        <taxon>Bacteria</taxon>
        <taxon>Pseudomonadati</taxon>
        <taxon>Pseudomonadota</taxon>
        <taxon>Gammaproteobacteria</taxon>
        <taxon>Enterobacterales</taxon>
        <taxon>Yersiniaceae</taxon>
        <taxon>Serratia</taxon>
    </lineage>
</organism>
<dbReference type="Pfam" id="PF06629">
    <property type="entry name" value="MipA"/>
    <property type="match status" value="1"/>
</dbReference>
<proteinExistence type="inferred from homology"/>
<reference evidence="7" key="1">
    <citation type="journal article" date="2022" name="BMC Genomics">
        <title>Genome sequence of the entomopathogenic Serratia entomophila isolate 626 and characterisation of the species specific itaconate degradation pathway.</title>
        <authorList>
            <person name="Vaughan A.L."/>
            <person name="Altermann E."/>
            <person name="Glare T.R."/>
            <person name="Hurst M.R.H."/>
        </authorList>
    </citation>
    <scope>NUCLEOTIDE SEQUENCE</scope>
    <source>
        <strain evidence="7">626</strain>
    </source>
</reference>
<evidence type="ECO:0000256" key="4">
    <source>
        <dbReference type="ARBA" id="ARBA00023136"/>
    </source>
</evidence>
<dbReference type="Proteomes" id="UP001056873">
    <property type="component" value="Chromosome"/>
</dbReference>
<keyword evidence="3 6" id="KW-0732">Signal</keyword>
<name>A0ABY5D123_9GAMM</name>
<accession>A0ABY5D123</accession>
<protein>
    <submittedName>
        <fullName evidence="7">MipA/OmpV family protein</fullName>
    </submittedName>
</protein>
<evidence type="ECO:0000256" key="3">
    <source>
        <dbReference type="ARBA" id="ARBA00022729"/>
    </source>
</evidence>
<evidence type="ECO:0000256" key="1">
    <source>
        <dbReference type="ARBA" id="ARBA00004442"/>
    </source>
</evidence>
<feature type="chain" id="PRO_5046447024" evidence="6">
    <location>
        <begin position="25"/>
        <end position="282"/>
    </location>
</feature>
<sequence>MAIRKNKSVNVFLLMAALPLGAQAAGTSAAPHSVSAERAPTMALGGGAIVGPLYEGSSRYGVLPLLVAKAVIPTQDWGTFTAAFPEGLRWDLPGASSLGLALLAGYDFGRKEKIRTLGGSDSHLRGMGDLDGTAMVGAEAYWRLSAGKLFVRGWQAARSRDYGGDDLGHTAYLEAGASGSLPLSSTVTLDSALYGTWSDNHDMMARFGVTGQQSERSGFNEYHTGGGMRDVTLKTGVTVQLQPQISLQGGVRMYALTSGARRSPLTDNAVGAGFYLNALYQF</sequence>
<evidence type="ECO:0000313" key="8">
    <source>
        <dbReference type="Proteomes" id="UP001056873"/>
    </source>
</evidence>
<feature type="signal peptide" evidence="6">
    <location>
        <begin position="1"/>
        <end position="24"/>
    </location>
</feature>
<keyword evidence="8" id="KW-1185">Reference proteome</keyword>
<evidence type="ECO:0000256" key="6">
    <source>
        <dbReference type="SAM" id="SignalP"/>
    </source>
</evidence>
<keyword evidence="4" id="KW-0472">Membrane</keyword>
<evidence type="ECO:0000256" key="2">
    <source>
        <dbReference type="ARBA" id="ARBA00005722"/>
    </source>
</evidence>
<comment type="similarity">
    <text evidence="2">Belongs to the MipA/OmpV family.</text>
</comment>
<dbReference type="PANTHER" id="PTHR38776:SF1">
    <property type="entry name" value="MLTA-INTERACTING PROTEIN-RELATED"/>
    <property type="match status" value="1"/>
</dbReference>
<comment type="subcellular location">
    <subcellularLocation>
        <location evidence="1">Cell outer membrane</location>
    </subcellularLocation>
</comment>
<gene>
    <name evidence="7" type="ORF">KFQ06_15085</name>
</gene>